<gene>
    <name evidence="1" type="ORF">HMPREF3222_03249</name>
</gene>
<sequence length="42" mass="4665">MELNEVLDFSIEQVELEAPKMDNAKVQNGCWGDSGSDYANNC</sequence>
<dbReference type="PATRIC" id="fig|1502.174.peg.3285"/>
<reference evidence="1 2" key="1">
    <citation type="submission" date="2016-01" db="EMBL/GenBank/DDBJ databases">
        <authorList>
            <person name="Oliw E.H."/>
        </authorList>
    </citation>
    <scope>NUCLEOTIDE SEQUENCE [LARGE SCALE GENOMIC DNA]</scope>
    <source>
        <strain evidence="1 2">MJR7757A</strain>
    </source>
</reference>
<proteinExistence type="predicted"/>
<accession>A0A133MJ34</accession>
<comment type="caution">
    <text evidence="1">The sequence shown here is derived from an EMBL/GenBank/DDBJ whole genome shotgun (WGS) entry which is preliminary data.</text>
</comment>
<dbReference type="RefSeq" id="WP_265881684.1">
    <property type="nucleotide sequence ID" value="NZ_JAJCSU010000163.1"/>
</dbReference>
<name>A0A133MJ34_CLOPF</name>
<protein>
    <submittedName>
        <fullName evidence="1">Uncharacterized protein</fullName>
    </submittedName>
</protein>
<dbReference type="EMBL" id="LRPU01000235">
    <property type="protein sequence ID" value="KXA04074.1"/>
    <property type="molecule type" value="Genomic_DNA"/>
</dbReference>
<evidence type="ECO:0000313" key="1">
    <source>
        <dbReference type="EMBL" id="KXA04074.1"/>
    </source>
</evidence>
<evidence type="ECO:0000313" key="2">
    <source>
        <dbReference type="Proteomes" id="UP000070646"/>
    </source>
</evidence>
<dbReference type="AlphaFoldDB" id="A0A133MJ34"/>
<organism evidence="1 2">
    <name type="scientific">Clostridium perfringens</name>
    <dbReference type="NCBI Taxonomy" id="1502"/>
    <lineage>
        <taxon>Bacteria</taxon>
        <taxon>Bacillati</taxon>
        <taxon>Bacillota</taxon>
        <taxon>Clostridia</taxon>
        <taxon>Eubacteriales</taxon>
        <taxon>Clostridiaceae</taxon>
        <taxon>Clostridium</taxon>
    </lineage>
</organism>
<dbReference type="Proteomes" id="UP000070646">
    <property type="component" value="Unassembled WGS sequence"/>
</dbReference>